<dbReference type="AlphaFoldDB" id="A0AAE1A1A5"/>
<sequence length="469" mass="52231">MNVGQVTHGPGGQSRAQSSSALRPIGKPIDHDAEPASVGDAGLRPNNKHTDLMGPRIDSTPLFRRRGRPGLDSKRLRCMLGLLSSRTLSLPEQDTPVVPCLTRCKRMSIRTTRMNKLKAFPTHSSCFIHGPVIISVRGSTTNRPVTNTPARGGGHFIKATGGNCKPADRNDHKLDRGQARRTLPPWDYLAIHWARVICYTQPGKIRRKMIRLEQREKLLWSFGLRTETSVVIESHQTWRGRRAQPSKSTNELTRSARLAGCEVSRVLAIKLNQGHGDGPANLLNSFQVWSIYVDVGQWTSRPGSDQARGHYITRDRSPLLWLAHTDYVAWPAWCSRQESVSKSVQRRRRSLQALHTFSMMMAGMATATILHRGAEDAVPARRVPPLRSSRGQQTGPVTVTRCQPIGQRVEWCDLCNTLDRVMTRRCGSGGENTHTAATDQSVSGVQNVVADRHHLGQYRMGLRHYGVQA</sequence>
<protein>
    <submittedName>
        <fullName evidence="2">Uncharacterized protein</fullName>
    </submittedName>
</protein>
<gene>
    <name evidence="2" type="ORF">RRG08_057617</name>
</gene>
<dbReference type="Proteomes" id="UP001283361">
    <property type="component" value="Unassembled WGS sequence"/>
</dbReference>
<feature type="region of interest" description="Disordered" evidence="1">
    <location>
        <begin position="1"/>
        <end position="69"/>
    </location>
</feature>
<accession>A0AAE1A1A5</accession>
<proteinExistence type="predicted"/>
<evidence type="ECO:0000313" key="3">
    <source>
        <dbReference type="Proteomes" id="UP001283361"/>
    </source>
</evidence>
<name>A0AAE1A1A5_9GAST</name>
<keyword evidence="3" id="KW-1185">Reference proteome</keyword>
<evidence type="ECO:0000313" key="2">
    <source>
        <dbReference type="EMBL" id="KAK3779245.1"/>
    </source>
</evidence>
<comment type="caution">
    <text evidence="2">The sequence shown here is derived from an EMBL/GenBank/DDBJ whole genome shotgun (WGS) entry which is preliminary data.</text>
</comment>
<reference evidence="2" key="1">
    <citation type="journal article" date="2023" name="G3 (Bethesda)">
        <title>A reference genome for the long-term kleptoplast-retaining sea slug Elysia crispata morphotype clarki.</title>
        <authorList>
            <person name="Eastman K.E."/>
            <person name="Pendleton A.L."/>
            <person name="Shaikh M.A."/>
            <person name="Suttiyut T."/>
            <person name="Ogas R."/>
            <person name="Tomko P."/>
            <person name="Gavelis G."/>
            <person name="Widhalm J.R."/>
            <person name="Wisecaver J.H."/>
        </authorList>
    </citation>
    <scope>NUCLEOTIDE SEQUENCE</scope>
    <source>
        <strain evidence="2">ECLA1</strain>
    </source>
</reference>
<organism evidence="2 3">
    <name type="scientific">Elysia crispata</name>
    <name type="common">lettuce slug</name>
    <dbReference type="NCBI Taxonomy" id="231223"/>
    <lineage>
        <taxon>Eukaryota</taxon>
        <taxon>Metazoa</taxon>
        <taxon>Spiralia</taxon>
        <taxon>Lophotrochozoa</taxon>
        <taxon>Mollusca</taxon>
        <taxon>Gastropoda</taxon>
        <taxon>Heterobranchia</taxon>
        <taxon>Euthyneura</taxon>
        <taxon>Panpulmonata</taxon>
        <taxon>Sacoglossa</taxon>
        <taxon>Placobranchoidea</taxon>
        <taxon>Plakobranchidae</taxon>
        <taxon>Elysia</taxon>
    </lineage>
</organism>
<dbReference type="EMBL" id="JAWDGP010002856">
    <property type="protein sequence ID" value="KAK3779245.1"/>
    <property type="molecule type" value="Genomic_DNA"/>
</dbReference>
<evidence type="ECO:0000256" key="1">
    <source>
        <dbReference type="SAM" id="MobiDB-lite"/>
    </source>
</evidence>